<evidence type="ECO:0000256" key="3">
    <source>
        <dbReference type="ARBA" id="ARBA00022443"/>
    </source>
</evidence>
<dbReference type="Gene3D" id="1.25.40.10">
    <property type="entry name" value="Tetratricopeptide repeat domain"/>
    <property type="match status" value="1"/>
</dbReference>
<dbReference type="InterPro" id="IPR053793">
    <property type="entry name" value="PB1-like"/>
</dbReference>
<keyword evidence="5" id="KW-0677">Repeat</keyword>
<keyword evidence="6" id="KW-0802">TPR repeat</keyword>
<dbReference type="InterPro" id="IPR011990">
    <property type="entry name" value="TPR-like_helical_dom_sf"/>
</dbReference>
<reference evidence="10" key="1">
    <citation type="submission" date="2016-02" db="EMBL/GenBank/DDBJ databases">
        <title>Comparative genomics of biotechnologically important yeasts.</title>
        <authorList>
            <consortium name="DOE Joint Genome Institute"/>
            <person name="Riley R."/>
            <person name="Haridas S."/>
            <person name="Wolfe K.H."/>
            <person name="Lopes M.R."/>
            <person name="Hittinger C.T."/>
            <person name="Goker M."/>
            <person name="Salamov A."/>
            <person name="Wisecaver J."/>
            <person name="Long T.M."/>
            <person name="Aerts A.L."/>
            <person name="Barry K."/>
            <person name="Choi C."/>
            <person name="Clum A."/>
            <person name="Coughlan A.Y."/>
            <person name="Deshpande S."/>
            <person name="Douglass A.P."/>
            <person name="Hanson S.J."/>
            <person name="Klenk H.-P."/>
            <person name="Labutti K."/>
            <person name="Lapidus A."/>
            <person name="Lindquist E."/>
            <person name="Lipzen A."/>
            <person name="Meier-Kolthoff J.P."/>
            <person name="Ohm R.A."/>
            <person name="Otillar R.P."/>
            <person name="Pangilinan J."/>
            <person name="Peng Y."/>
            <person name="Rokas A."/>
            <person name="Rosa C.A."/>
            <person name="Scheuner C."/>
            <person name="Sibirny A.A."/>
            <person name="Slot J.C."/>
            <person name="Stielow J.B."/>
            <person name="Sun H."/>
            <person name="Kurtzman C.P."/>
            <person name="Blackwell M."/>
            <person name="Jeffries T.W."/>
            <person name="Grigoriev I.V."/>
        </authorList>
    </citation>
    <scope>NUCLEOTIDE SEQUENCE [LARGE SCALE GENOMIC DNA]</scope>
    <source>
        <strain evidence="10">NRRL Y-17796</strain>
    </source>
</reference>
<dbReference type="GO" id="GO:0005737">
    <property type="term" value="C:cytoplasm"/>
    <property type="evidence" value="ECO:0007669"/>
    <property type="project" value="UniProtKB-SubCell"/>
</dbReference>
<name>A0A1E4T9T8_9ASCO</name>
<gene>
    <name evidence="9" type="ORF">CANCADRAFT_4613</name>
</gene>
<feature type="region of interest" description="Disordered" evidence="7">
    <location>
        <begin position="344"/>
        <end position="366"/>
    </location>
</feature>
<feature type="region of interest" description="Disordered" evidence="7">
    <location>
        <begin position="246"/>
        <end position="266"/>
    </location>
</feature>
<comment type="subcellular location">
    <subcellularLocation>
        <location evidence="1">Cytoplasm</location>
    </subcellularLocation>
</comment>
<evidence type="ECO:0000256" key="2">
    <source>
        <dbReference type="ARBA" id="ARBA00008051"/>
    </source>
</evidence>
<dbReference type="OrthoDB" id="4089968at2759"/>
<accession>A0A1E4T9T8</accession>
<dbReference type="AlphaFoldDB" id="A0A1E4T9T8"/>
<dbReference type="PANTHER" id="PTHR15175:SF0">
    <property type="entry name" value="SH3 DOMAIN-CONTAINING PROTEIN C23A1.17"/>
    <property type="match status" value="1"/>
</dbReference>
<dbReference type="PROSITE" id="PS51745">
    <property type="entry name" value="PB1"/>
    <property type="match status" value="1"/>
</dbReference>
<dbReference type="Gene3D" id="3.10.20.90">
    <property type="entry name" value="Phosphatidylinositol 3-kinase Catalytic Subunit, Chain A, domain 1"/>
    <property type="match status" value="1"/>
</dbReference>
<evidence type="ECO:0000256" key="4">
    <source>
        <dbReference type="ARBA" id="ARBA00022490"/>
    </source>
</evidence>
<dbReference type="FunFam" id="1.25.40.10:FF:000017">
    <property type="entry name" value="NADPH oxidase regulator NoxR"/>
    <property type="match status" value="1"/>
</dbReference>
<dbReference type="SMART" id="SM00666">
    <property type="entry name" value="PB1"/>
    <property type="match status" value="1"/>
</dbReference>
<evidence type="ECO:0000259" key="8">
    <source>
        <dbReference type="PROSITE" id="PS51745"/>
    </source>
</evidence>
<dbReference type="InterPro" id="IPR051864">
    <property type="entry name" value="NCF2_NOXA1"/>
</dbReference>
<evidence type="ECO:0000256" key="7">
    <source>
        <dbReference type="SAM" id="MobiDB-lite"/>
    </source>
</evidence>
<keyword evidence="3" id="KW-0728">SH3 domain</keyword>
<sequence length="527" mass="58142">MSIRRQIELWVSAGICYENHEYEEAIEIFKSMDPTSKIAFNQGIIYATIANHQQAVKEFEVALSKDRYLAVAAFQMGVSNFLLGNFEKAAANFNNALSSLRGNSLIDYRQLGLAFKLYACEILFNRGLCFIYMGQVRKGMNDLCYAQKEKVTQSHDVIDEAITEQGEGYTVFSVPTGVIYRPAELKVRNLAPKDFIGRSKSLAGSPKLNGASINRSASIAASSVYDDRSNSSTLSDKEFKQLVKSTQRSLSLRKTNSSDSAQSIPDSTVKSFAASNLVMPNLSSSHMAAGSGNRSPRDRSPSETSMSSSAAADLSSPVTPPLDSSLYSPVRDNVSSPVRRIIRSVSSRIKRTPSDSDPQPMPQRTLDFQSMPYQSAQQGSKPEMIVSEGRLDNIDVATPSLNMEEWTVPADSTEEEEFDVEDVYLPESKAAAQPVDVEPRIKASPSAIRLKIHFRGDTRTTAVPANIEFSRLAKKIQDKLECRRPLRIWNLDEEGDKVVLADDEDWACALSGISGIKGRLSLWVAEK</sequence>
<proteinExistence type="inferred from homology"/>
<keyword evidence="10" id="KW-1185">Reference proteome</keyword>
<dbReference type="SUPFAM" id="SSF54277">
    <property type="entry name" value="CAD &amp; PB1 domains"/>
    <property type="match status" value="1"/>
</dbReference>
<protein>
    <recommendedName>
        <fullName evidence="8">PB1 domain-containing protein</fullName>
    </recommendedName>
</protein>
<dbReference type="PANTHER" id="PTHR15175">
    <property type="entry name" value="NEUTROPHIL CYTOSOLIC FACTOR 2, NEUTROPHIL NADPH OXIDASE FACTOR 2"/>
    <property type="match status" value="1"/>
</dbReference>
<evidence type="ECO:0000256" key="5">
    <source>
        <dbReference type="ARBA" id="ARBA00022737"/>
    </source>
</evidence>
<dbReference type="Pfam" id="PF00564">
    <property type="entry name" value="PB1"/>
    <property type="match status" value="1"/>
</dbReference>
<dbReference type="Proteomes" id="UP000095023">
    <property type="component" value="Unassembled WGS sequence"/>
</dbReference>
<feature type="region of interest" description="Disordered" evidence="7">
    <location>
        <begin position="283"/>
        <end position="331"/>
    </location>
</feature>
<dbReference type="EMBL" id="KV453844">
    <property type="protein sequence ID" value="ODV88473.1"/>
    <property type="molecule type" value="Genomic_DNA"/>
</dbReference>
<feature type="domain" description="PB1" evidence="8">
    <location>
        <begin position="447"/>
        <end position="527"/>
    </location>
</feature>
<keyword evidence="4" id="KW-0963">Cytoplasm</keyword>
<comment type="similarity">
    <text evidence="2">Belongs to the NCF2/NOXA1 family.</text>
</comment>
<evidence type="ECO:0000313" key="10">
    <source>
        <dbReference type="Proteomes" id="UP000095023"/>
    </source>
</evidence>
<evidence type="ECO:0000256" key="1">
    <source>
        <dbReference type="ARBA" id="ARBA00004496"/>
    </source>
</evidence>
<evidence type="ECO:0000256" key="6">
    <source>
        <dbReference type="ARBA" id="ARBA00022803"/>
    </source>
</evidence>
<dbReference type="SUPFAM" id="SSF48452">
    <property type="entry name" value="TPR-like"/>
    <property type="match status" value="1"/>
</dbReference>
<dbReference type="InterPro" id="IPR019734">
    <property type="entry name" value="TPR_rpt"/>
</dbReference>
<organism evidence="9 10">
    <name type="scientific">Tortispora caseinolytica NRRL Y-17796</name>
    <dbReference type="NCBI Taxonomy" id="767744"/>
    <lineage>
        <taxon>Eukaryota</taxon>
        <taxon>Fungi</taxon>
        <taxon>Dikarya</taxon>
        <taxon>Ascomycota</taxon>
        <taxon>Saccharomycotina</taxon>
        <taxon>Trigonopsidomycetes</taxon>
        <taxon>Trigonopsidales</taxon>
        <taxon>Trigonopsidaceae</taxon>
        <taxon>Tortispora</taxon>
    </lineage>
</organism>
<feature type="compositionally biased region" description="Low complexity" evidence="7">
    <location>
        <begin position="302"/>
        <end position="316"/>
    </location>
</feature>
<dbReference type="SMART" id="SM00028">
    <property type="entry name" value="TPR"/>
    <property type="match status" value="3"/>
</dbReference>
<evidence type="ECO:0000313" key="9">
    <source>
        <dbReference type="EMBL" id="ODV88473.1"/>
    </source>
</evidence>
<dbReference type="InterPro" id="IPR000270">
    <property type="entry name" value="PB1_dom"/>
</dbReference>